<reference evidence="2" key="1">
    <citation type="submission" date="2020-08" db="EMBL/GenBank/DDBJ databases">
        <title>Multicomponent nature underlies the extraordinary mechanical properties of spider dragline silk.</title>
        <authorList>
            <person name="Kono N."/>
            <person name="Nakamura H."/>
            <person name="Mori M."/>
            <person name="Yoshida Y."/>
            <person name="Ohtoshi R."/>
            <person name="Malay A.D."/>
            <person name="Moran D.A.P."/>
            <person name="Tomita M."/>
            <person name="Numata K."/>
            <person name="Arakawa K."/>
        </authorList>
    </citation>
    <scope>NUCLEOTIDE SEQUENCE</scope>
</reference>
<dbReference type="EMBL" id="BMAW01000901">
    <property type="protein sequence ID" value="GFS71405.1"/>
    <property type="molecule type" value="Genomic_DNA"/>
</dbReference>
<proteinExistence type="predicted"/>
<evidence type="ECO:0000313" key="2">
    <source>
        <dbReference type="EMBL" id="GFS71405.1"/>
    </source>
</evidence>
<name>A0A8X6MPQ3_NEPPI</name>
<dbReference type="AlphaFoldDB" id="A0A8X6MPQ3"/>
<protein>
    <submittedName>
        <fullName evidence="2">Uncharacterized protein</fullName>
    </submittedName>
</protein>
<evidence type="ECO:0000256" key="1">
    <source>
        <dbReference type="SAM" id="MobiDB-lite"/>
    </source>
</evidence>
<keyword evidence="3" id="KW-1185">Reference proteome</keyword>
<dbReference type="Proteomes" id="UP000887013">
    <property type="component" value="Unassembled WGS sequence"/>
</dbReference>
<organism evidence="2 3">
    <name type="scientific">Nephila pilipes</name>
    <name type="common">Giant wood spider</name>
    <name type="synonym">Nephila maculata</name>
    <dbReference type="NCBI Taxonomy" id="299642"/>
    <lineage>
        <taxon>Eukaryota</taxon>
        <taxon>Metazoa</taxon>
        <taxon>Ecdysozoa</taxon>
        <taxon>Arthropoda</taxon>
        <taxon>Chelicerata</taxon>
        <taxon>Arachnida</taxon>
        <taxon>Araneae</taxon>
        <taxon>Araneomorphae</taxon>
        <taxon>Entelegynae</taxon>
        <taxon>Araneoidea</taxon>
        <taxon>Nephilidae</taxon>
        <taxon>Nephila</taxon>
    </lineage>
</organism>
<comment type="caution">
    <text evidence="2">The sequence shown here is derived from an EMBL/GenBank/DDBJ whole genome shotgun (WGS) entry which is preliminary data.</text>
</comment>
<accession>A0A8X6MPQ3</accession>
<gene>
    <name evidence="2" type="ORF">NPIL_388771</name>
</gene>
<evidence type="ECO:0000313" key="3">
    <source>
        <dbReference type="Proteomes" id="UP000887013"/>
    </source>
</evidence>
<sequence length="88" mass="9746">MREFKIFKWAVGGVEKRRRIYIWNIVIWRLSVDRPEEVEMEPSGGTAGSGGGALDQRRGSRGVMAVQCEGPACPGSDRFLGFGSARCR</sequence>
<feature type="region of interest" description="Disordered" evidence="1">
    <location>
        <begin position="39"/>
        <end position="58"/>
    </location>
</feature>